<gene>
    <name evidence="3" type="ORF">Glove_92g9</name>
</gene>
<name>A0A397J588_9GLOM</name>
<proteinExistence type="predicted"/>
<evidence type="ECO:0000313" key="4">
    <source>
        <dbReference type="Proteomes" id="UP000266861"/>
    </source>
</evidence>
<reference evidence="3 4" key="1">
    <citation type="submission" date="2018-08" db="EMBL/GenBank/DDBJ databases">
        <title>Genome and evolution of the arbuscular mycorrhizal fungus Diversispora epigaea (formerly Glomus versiforme) and its bacterial endosymbionts.</title>
        <authorList>
            <person name="Sun X."/>
            <person name="Fei Z."/>
            <person name="Harrison M."/>
        </authorList>
    </citation>
    <scope>NUCLEOTIDE SEQUENCE [LARGE SCALE GENOMIC DNA]</scope>
    <source>
        <strain evidence="3 4">IT104</strain>
    </source>
</reference>
<dbReference type="OrthoDB" id="2317675at2759"/>
<protein>
    <submittedName>
        <fullName evidence="3">Uncharacterized protein</fullName>
    </submittedName>
</protein>
<accession>A0A397J588</accession>
<organism evidence="3 4">
    <name type="scientific">Diversispora epigaea</name>
    <dbReference type="NCBI Taxonomy" id="1348612"/>
    <lineage>
        <taxon>Eukaryota</taxon>
        <taxon>Fungi</taxon>
        <taxon>Fungi incertae sedis</taxon>
        <taxon>Mucoromycota</taxon>
        <taxon>Glomeromycotina</taxon>
        <taxon>Glomeromycetes</taxon>
        <taxon>Diversisporales</taxon>
        <taxon>Diversisporaceae</taxon>
        <taxon>Diversispora</taxon>
    </lineage>
</organism>
<keyword evidence="4" id="KW-1185">Reference proteome</keyword>
<dbReference type="AlphaFoldDB" id="A0A397J588"/>
<comment type="caution">
    <text evidence="3">The sequence shown here is derived from an EMBL/GenBank/DDBJ whole genome shotgun (WGS) entry which is preliminary data.</text>
</comment>
<feature type="signal peptide" evidence="2">
    <location>
        <begin position="1"/>
        <end position="24"/>
    </location>
</feature>
<evidence type="ECO:0000256" key="2">
    <source>
        <dbReference type="SAM" id="SignalP"/>
    </source>
</evidence>
<feature type="region of interest" description="Disordered" evidence="1">
    <location>
        <begin position="116"/>
        <end position="143"/>
    </location>
</feature>
<sequence length="170" mass="18150">MAGFNNVIKTCFVVMFLFIIFVKSDITINTPIGNIATGANIQISWDITGSSPTLLGSLRIQNKNTGESTIINDTLDLSARKFQWKVNVSPDSYILAINDGSGDKFSGDFQIVKGKPNNNNTTSLPSPSPSPGLGNNNKPVDTYTTTIQNTNQTASSTVVASGGIYSLKII</sequence>
<dbReference type="Proteomes" id="UP000266861">
    <property type="component" value="Unassembled WGS sequence"/>
</dbReference>
<feature type="chain" id="PRO_5017402247" evidence="2">
    <location>
        <begin position="25"/>
        <end position="170"/>
    </location>
</feature>
<dbReference type="EMBL" id="PQFF01000088">
    <property type="protein sequence ID" value="RHZ83469.1"/>
    <property type="molecule type" value="Genomic_DNA"/>
</dbReference>
<evidence type="ECO:0000256" key="1">
    <source>
        <dbReference type="SAM" id="MobiDB-lite"/>
    </source>
</evidence>
<evidence type="ECO:0000313" key="3">
    <source>
        <dbReference type="EMBL" id="RHZ83469.1"/>
    </source>
</evidence>
<dbReference type="STRING" id="1348612.A0A397J588"/>
<keyword evidence="2" id="KW-0732">Signal</keyword>